<reference evidence="1" key="1">
    <citation type="submission" date="2025-08" db="UniProtKB">
        <authorList>
            <consortium name="Ensembl"/>
        </authorList>
    </citation>
    <scope>IDENTIFICATION</scope>
</reference>
<reference evidence="1" key="2">
    <citation type="submission" date="2025-09" db="UniProtKB">
        <authorList>
            <consortium name="Ensembl"/>
        </authorList>
    </citation>
    <scope>IDENTIFICATION</scope>
</reference>
<evidence type="ECO:0000313" key="1">
    <source>
        <dbReference type="Ensembl" id="ENSMALP00000010690.1"/>
    </source>
</evidence>
<proteinExistence type="predicted"/>
<accession>A0A3Q3J2E7</accession>
<name>A0A3Q3J2E7_MONAL</name>
<dbReference type="AlphaFoldDB" id="A0A3Q3J2E7"/>
<keyword evidence="2" id="KW-1185">Reference proteome</keyword>
<dbReference type="Proteomes" id="UP000261600">
    <property type="component" value="Unplaced"/>
</dbReference>
<sequence length="73" mass="8379">MLAGMCCCSANAQREKKLSLCICFCLCDCTCMCVCKSEWEETVSAFYRLHWKEETMVDLQLWQYAGVKICAMS</sequence>
<evidence type="ECO:0000313" key="2">
    <source>
        <dbReference type="Proteomes" id="UP000261600"/>
    </source>
</evidence>
<organism evidence="1 2">
    <name type="scientific">Monopterus albus</name>
    <name type="common">Swamp eel</name>
    <dbReference type="NCBI Taxonomy" id="43700"/>
    <lineage>
        <taxon>Eukaryota</taxon>
        <taxon>Metazoa</taxon>
        <taxon>Chordata</taxon>
        <taxon>Craniata</taxon>
        <taxon>Vertebrata</taxon>
        <taxon>Euteleostomi</taxon>
        <taxon>Actinopterygii</taxon>
        <taxon>Neopterygii</taxon>
        <taxon>Teleostei</taxon>
        <taxon>Neoteleostei</taxon>
        <taxon>Acanthomorphata</taxon>
        <taxon>Anabantaria</taxon>
        <taxon>Synbranchiformes</taxon>
        <taxon>Synbranchidae</taxon>
        <taxon>Monopterus</taxon>
    </lineage>
</organism>
<dbReference type="Ensembl" id="ENSMALT00000010919.1">
    <property type="protein sequence ID" value="ENSMALP00000010690.1"/>
    <property type="gene ID" value="ENSMALG00000007625.1"/>
</dbReference>
<protein>
    <submittedName>
        <fullName evidence="1">Uncharacterized protein</fullName>
    </submittedName>
</protein>